<dbReference type="RefSeq" id="XP_042563947.1">
    <property type="nucleotide sequence ID" value="XM_042708013.1"/>
</dbReference>
<dbReference type="Proteomes" id="UP000515152">
    <property type="component" value="Chromosome 1"/>
</dbReference>
<dbReference type="SMART" id="SM00408">
    <property type="entry name" value="IGc2"/>
    <property type="match status" value="1"/>
</dbReference>
<feature type="signal peptide" evidence="2">
    <location>
        <begin position="1"/>
        <end position="19"/>
    </location>
</feature>
<dbReference type="PROSITE" id="PS50835">
    <property type="entry name" value="IG_LIKE"/>
    <property type="match status" value="1"/>
</dbReference>
<dbReference type="AlphaFoldDB" id="A0A8M1KJA0"/>
<dbReference type="PANTHER" id="PTHR15343:SF0">
    <property type="entry name" value="T-CELL ANTIGEN CD7"/>
    <property type="match status" value="1"/>
</dbReference>
<dbReference type="Pfam" id="PF07686">
    <property type="entry name" value="V-set"/>
    <property type="match status" value="1"/>
</dbReference>
<evidence type="ECO:0000313" key="4">
    <source>
        <dbReference type="Proteomes" id="UP000515152"/>
    </source>
</evidence>
<dbReference type="InterPro" id="IPR008385">
    <property type="entry name" value="ASFV_p54"/>
</dbReference>
<sequence>MASALVVLVSVIGLSACSSAPKDEMTYNLEHKIPGESLIFTCTTQEEHEQIDLYKTNKQIRTKIMHVFWEREKGLPTIKDMYKNRTHFEGYSNKLSITITQLTEEDSGVYWCEYEALDNAQNIISTKSSEAVALVIKRPVHCPERLPDNTTPKSASTSDSSFISTTIYSIITAVVVFMMFVIMLVFYVRYKKKTCTAQAAQSRGNDSVYEVMSTTLRRT</sequence>
<dbReference type="GO" id="GO:0002250">
    <property type="term" value="P:adaptive immune response"/>
    <property type="evidence" value="ECO:0007669"/>
    <property type="project" value="InterPro"/>
</dbReference>
<organism evidence="4 5">
    <name type="scientific">Clupea harengus</name>
    <name type="common">Atlantic herring</name>
    <dbReference type="NCBI Taxonomy" id="7950"/>
    <lineage>
        <taxon>Eukaryota</taxon>
        <taxon>Metazoa</taxon>
        <taxon>Chordata</taxon>
        <taxon>Craniata</taxon>
        <taxon>Vertebrata</taxon>
        <taxon>Euteleostomi</taxon>
        <taxon>Actinopterygii</taxon>
        <taxon>Neopterygii</taxon>
        <taxon>Teleostei</taxon>
        <taxon>Clupei</taxon>
        <taxon>Clupeiformes</taxon>
        <taxon>Clupeoidei</taxon>
        <taxon>Clupeidae</taxon>
        <taxon>Clupea</taxon>
    </lineage>
</organism>
<evidence type="ECO:0000256" key="2">
    <source>
        <dbReference type="SAM" id="SignalP"/>
    </source>
</evidence>
<feature type="transmembrane region" description="Helical" evidence="1">
    <location>
        <begin position="167"/>
        <end position="188"/>
    </location>
</feature>
<keyword evidence="1" id="KW-0472">Membrane</keyword>
<dbReference type="GO" id="GO:0038023">
    <property type="term" value="F:signaling receptor activity"/>
    <property type="evidence" value="ECO:0007669"/>
    <property type="project" value="InterPro"/>
</dbReference>
<dbReference type="InterPro" id="IPR003598">
    <property type="entry name" value="Ig_sub2"/>
</dbReference>
<reference evidence="5" key="1">
    <citation type="submission" date="2025-08" db="UniProtKB">
        <authorList>
            <consortium name="RefSeq"/>
        </authorList>
    </citation>
    <scope>IDENTIFICATION</scope>
</reference>
<evidence type="ECO:0000313" key="5">
    <source>
        <dbReference type="RefSeq" id="XP_042563947.1"/>
    </source>
</evidence>
<gene>
    <name evidence="5" type="primary">LOC122132957</name>
</gene>
<evidence type="ECO:0000259" key="3">
    <source>
        <dbReference type="PROSITE" id="PS50835"/>
    </source>
</evidence>
<protein>
    <submittedName>
        <fullName evidence="5">Uncharacterized protein LOC122132957</fullName>
    </submittedName>
</protein>
<proteinExistence type="predicted"/>
<dbReference type="PANTHER" id="PTHR15343">
    <property type="entry name" value="CD7"/>
    <property type="match status" value="1"/>
</dbReference>
<accession>A0A8M1KJA0</accession>
<dbReference type="KEGG" id="char:122132957"/>
<feature type="domain" description="Ig-like" evidence="3">
    <location>
        <begin position="21"/>
        <end position="125"/>
    </location>
</feature>
<dbReference type="Pfam" id="PF05568">
    <property type="entry name" value="ASFV_J13L"/>
    <property type="match status" value="1"/>
</dbReference>
<evidence type="ECO:0000256" key="1">
    <source>
        <dbReference type="SAM" id="Phobius"/>
    </source>
</evidence>
<keyword evidence="1" id="KW-1133">Transmembrane helix</keyword>
<name>A0A8M1KJA0_CLUHA</name>
<keyword evidence="2" id="KW-0732">Signal</keyword>
<dbReference type="GeneID" id="122132957"/>
<dbReference type="InterPro" id="IPR013106">
    <property type="entry name" value="Ig_V-set"/>
</dbReference>
<dbReference type="GO" id="GO:0016020">
    <property type="term" value="C:membrane"/>
    <property type="evidence" value="ECO:0007669"/>
    <property type="project" value="InterPro"/>
</dbReference>
<dbReference type="OrthoDB" id="8436389at2759"/>
<dbReference type="InterPro" id="IPR007110">
    <property type="entry name" value="Ig-like_dom"/>
</dbReference>
<keyword evidence="4" id="KW-1185">Reference proteome</keyword>
<feature type="chain" id="PRO_5035453944" evidence="2">
    <location>
        <begin position="20"/>
        <end position="219"/>
    </location>
</feature>
<keyword evidence="1" id="KW-0812">Transmembrane</keyword>
<dbReference type="InterPro" id="IPR039090">
    <property type="entry name" value="CD7"/>
</dbReference>